<dbReference type="PANTHER" id="PTHR33566:SF1">
    <property type="entry name" value="EN_SPM-LIKE TRANSPOSON-RELATED"/>
    <property type="match status" value="1"/>
</dbReference>
<keyword evidence="1" id="KW-0175">Coiled coil</keyword>
<dbReference type="InterPro" id="IPR036890">
    <property type="entry name" value="HATPase_C_sf"/>
</dbReference>
<keyword evidence="4" id="KW-1185">Reference proteome</keyword>
<feature type="region of interest" description="Disordered" evidence="2">
    <location>
        <begin position="1"/>
        <end position="42"/>
    </location>
</feature>
<reference evidence="3" key="1">
    <citation type="submission" date="2021-08" db="EMBL/GenBank/DDBJ databases">
        <title>WGS assembly of Ceratopteris richardii.</title>
        <authorList>
            <person name="Marchant D.B."/>
            <person name="Chen G."/>
            <person name="Jenkins J."/>
            <person name="Shu S."/>
            <person name="Leebens-Mack J."/>
            <person name="Grimwood J."/>
            <person name="Schmutz J."/>
            <person name="Soltis P."/>
            <person name="Soltis D."/>
            <person name="Chen Z.-H."/>
        </authorList>
    </citation>
    <scope>NUCLEOTIDE SEQUENCE</scope>
    <source>
        <strain evidence="3">Whitten #5841</strain>
        <tissue evidence="3">Leaf</tissue>
    </source>
</reference>
<sequence>MAVSSKRSTLIPLPMDSSSSSCMQSSPRGKRKRALSDGRFPALPAPPLRVQREVLALPAPNDATCGMRREPEFELNVLLPDGNNIVLHEKVDKKLKVNDFIRKVRKAVTNECIKSYVNWQDEIYLEDLEGLRVKDGEIFDANEPKRILLLQDGRTQTVHSMQDMWNVTPDAELLVSLPQEYTVETALADLLDNSLQAVWANLPIERRLIRVTLMKDKITIFDSGPGMDSSTENSIAKWGTMGSSKHRNIRILAIGGQPPFLQPYFGMYGFGGLTAAMHLGRFAHVGATIWTLDKSRTLNIFCVAVVSSKTKRSKKVVSLKIEKERLMERCKMERSWKIAGEYREPTEEEIRRSPHGSFTKVELSSLRKGTMWTEKQVMCMLKDIYFPYIQCDASDSPQGTFTPVEFQVNDTNLTEIDGGEVALTNMASCVGIPFTIDIHLRRTDEHSDISFDCANARIRCSYFPIKQGKESIDTILDALLEEGSKIKETFHNFCRVSIRRLGRLLPDARWGRLPFMVPKRIRGEKSGTPKICYERVKAFVDTDAGFVPTTSKMDLLGGHIFTNFLRNLGTRGKTPPDVNYEIYRDTRQIKLQELEKEYEDWIQEMHDLYDEEAMCEDGPQFYVMDNLEEFGFSQGIYRIYTHLNRKGVVWKQGMRIRFLKGIPGQKNKDFYGTIEYFTSDGLSEDKGNTRVICRPMEIAKPEGSRVLVEDETVLFELGKSKVIPIDHLDTEKCVILEEKDWMRVSLNRHLVEPGDIDILDIKAIESLGLSGGVENIVTAGIQPFHTIYAVIRPNSFLKLSKERKDRDSFDQKNIIRRPLEVKLEIKRLNLSRHCSMDEKNGNDPESVCIFSNEKCINNVHGFYCFSLNNSDIKKFFTRAGKYMLLFSVKETASLLLEKTLEVTVLPSRKVCRWMLKCFSGSNIPNVRLGGMIGPLLLRCLDEYDNLQDVKFPLQGAFEVWSDESKLDIDVMVGQVVKQEDKATSLIIEETRLVNGSLNGIAQDNSATLKLIILNEHVASLNLKVLPGEMDNIQVLAVQRLDTCLQTGDIIHTLTFQVLDRFGNHVERGCKVTFQLHNLEFQDCQGYDRLVDDDGCIKLGGLLKVTGPFNSKASMNVYDQNRRVLFCQEFLLKKRQLHIDSKIPDNCGSGSMLKDVVVKVIDESGNIDSTMSGGQHIIKVNGIQDNAYQLTGGSCFINTIQLPEEEGPWICEIYHLVYPELKAEIKLNLVPSFKHQEALLETADDDTEIPNIVLPGKTGSHGGSYEEQERVHQRLLESIEIHKRKVDQCFQKLTRAEEEHDRLIDMKKKEAVEISQLEGEIESLRVQAEDLHGVNTLNKFDRKDLSAERIAREISRTTLPTKFFLEAFCSDFFLSTDEGNSHIGDILGVVCLLAAAENETLSQVLADFLGQENMFAVVCRTHKAAELLIRLDKNGGVDENWGLYHYMRMKNQVLDNRIRLFVLEDMKPYDGDLDEYHAQRLLKIEQPDYNGLVPAGFLGYAVNLLHVNDEHLNFRIQSGNHGGLRGSLLYSLFKELQVYDTRRNLLRAKDALKTGGISLDGGVVRAKGCEDFGHWGKTKVLFPVYSKSGQKIPSLRSINHITRLMQIRDKLKDKKATLDECKQRLEEIEGKFNFVKRQNKRTEEKLVNARNKVEEANRKLRYFLSTKNL</sequence>
<protein>
    <submittedName>
        <fullName evidence="3">Uncharacterized protein</fullName>
    </submittedName>
</protein>
<dbReference type="EMBL" id="CM035414">
    <property type="protein sequence ID" value="KAH7428857.1"/>
    <property type="molecule type" value="Genomic_DNA"/>
</dbReference>
<dbReference type="OrthoDB" id="10036779at2759"/>
<dbReference type="SUPFAM" id="SSF55874">
    <property type="entry name" value="ATPase domain of HSP90 chaperone/DNA topoisomerase II/histidine kinase"/>
    <property type="match status" value="1"/>
</dbReference>
<feature type="compositionally biased region" description="Low complexity" evidence="2">
    <location>
        <begin position="17"/>
        <end position="26"/>
    </location>
</feature>
<dbReference type="PANTHER" id="PTHR33566">
    <property type="entry name" value="EN/SPM-LIKE TRANSPOSON-RELATED"/>
    <property type="match status" value="1"/>
</dbReference>
<evidence type="ECO:0000256" key="1">
    <source>
        <dbReference type="SAM" id="Coils"/>
    </source>
</evidence>
<name>A0A8T2TZH3_CERRI</name>
<organism evidence="3 4">
    <name type="scientific">Ceratopteris richardii</name>
    <name type="common">Triangle waterfern</name>
    <dbReference type="NCBI Taxonomy" id="49495"/>
    <lineage>
        <taxon>Eukaryota</taxon>
        <taxon>Viridiplantae</taxon>
        <taxon>Streptophyta</taxon>
        <taxon>Embryophyta</taxon>
        <taxon>Tracheophyta</taxon>
        <taxon>Polypodiopsida</taxon>
        <taxon>Polypodiidae</taxon>
        <taxon>Polypodiales</taxon>
        <taxon>Pteridineae</taxon>
        <taxon>Pteridaceae</taxon>
        <taxon>Parkerioideae</taxon>
        <taxon>Ceratopteris</taxon>
    </lineage>
</organism>
<evidence type="ECO:0000313" key="3">
    <source>
        <dbReference type="EMBL" id="KAH7428857.1"/>
    </source>
</evidence>
<dbReference type="Proteomes" id="UP000825935">
    <property type="component" value="Chromosome 9"/>
</dbReference>
<evidence type="ECO:0000256" key="2">
    <source>
        <dbReference type="SAM" id="MobiDB-lite"/>
    </source>
</evidence>
<feature type="coiled-coil region" evidence="1">
    <location>
        <begin position="1603"/>
        <end position="1658"/>
    </location>
</feature>
<dbReference type="OMA" id="FWFQIRF"/>
<dbReference type="Pfam" id="PF13589">
    <property type="entry name" value="HATPase_c_3"/>
    <property type="match status" value="1"/>
</dbReference>
<evidence type="ECO:0000313" key="4">
    <source>
        <dbReference type="Proteomes" id="UP000825935"/>
    </source>
</evidence>
<feature type="coiled-coil region" evidence="1">
    <location>
        <begin position="1264"/>
        <end position="1333"/>
    </location>
</feature>
<accession>A0A8T2TZH3</accession>
<gene>
    <name evidence="3" type="ORF">KP509_09G020200</name>
</gene>
<comment type="caution">
    <text evidence="3">The sequence shown here is derived from an EMBL/GenBank/DDBJ whole genome shotgun (WGS) entry which is preliminary data.</text>
</comment>
<feature type="coiled-coil region" evidence="1">
    <location>
        <begin position="584"/>
        <end position="611"/>
    </location>
</feature>
<proteinExistence type="predicted"/>